<evidence type="ECO:0000313" key="3">
    <source>
        <dbReference type="Proteomes" id="UP000252519"/>
    </source>
</evidence>
<name>A0A368EZW6_ANCCA</name>
<keyword evidence="1" id="KW-0812">Transmembrane</keyword>
<feature type="non-terminal residue" evidence="2">
    <location>
        <position position="1"/>
    </location>
</feature>
<dbReference type="Pfam" id="PF10321">
    <property type="entry name" value="7TM_GPCR_Srt"/>
    <property type="match status" value="1"/>
</dbReference>
<keyword evidence="1" id="KW-1133">Transmembrane helix</keyword>
<gene>
    <name evidence="2" type="ORF">ANCCAN_30048</name>
</gene>
<dbReference type="PANTHER" id="PTHR23021:SF11">
    <property type="entry name" value="SERPENTINE RECEPTOR, CLASS T"/>
    <property type="match status" value="1"/>
</dbReference>
<organism evidence="2 3">
    <name type="scientific">Ancylostoma caninum</name>
    <name type="common">Dog hookworm</name>
    <dbReference type="NCBI Taxonomy" id="29170"/>
    <lineage>
        <taxon>Eukaryota</taxon>
        <taxon>Metazoa</taxon>
        <taxon>Ecdysozoa</taxon>
        <taxon>Nematoda</taxon>
        <taxon>Chromadorea</taxon>
        <taxon>Rhabditida</taxon>
        <taxon>Rhabditina</taxon>
        <taxon>Rhabditomorpha</taxon>
        <taxon>Strongyloidea</taxon>
        <taxon>Ancylostomatidae</taxon>
        <taxon>Ancylostomatinae</taxon>
        <taxon>Ancylostoma</taxon>
    </lineage>
</organism>
<feature type="transmembrane region" description="Helical" evidence="1">
    <location>
        <begin position="31"/>
        <end position="51"/>
    </location>
</feature>
<evidence type="ECO:0008006" key="4">
    <source>
        <dbReference type="Google" id="ProtNLM"/>
    </source>
</evidence>
<keyword evidence="3" id="KW-1185">Reference proteome</keyword>
<dbReference type="STRING" id="29170.A0A368EZW6"/>
<proteinExistence type="predicted"/>
<dbReference type="PANTHER" id="PTHR23021">
    <property type="entry name" value="SERPENTINE RECEPTOR, CLASS T"/>
    <property type="match status" value="1"/>
</dbReference>
<comment type="caution">
    <text evidence="2">The sequence shown here is derived from an EMBL/GenBank/DDBJ whole genome shotgun (WGS) entry which is preliminary data.</text>
</comment>
<dbReference type="Proteomes" id="UP000252519">
    <property type="component" value="Unassembled WGS sequence"/>
</dbReference>
<sequence length="104" mass="11903">VVTCLLYVQYSRVLLRYSKVGSGLSWAQKSFFIQCSSICMANLIAALIYVYMQFFPTPSYFVLVGHICWQLGHGKNVSENIMCKLILLEGGKLCKHFVQFLKRL</sequence>
<evidence type="ECO:0000313" key="2">
    <source>
        <dbReference type="EMBL" id="RCN24260.1"/>
    </source>
</evidence>
<evidence type="ECO:0000256" key="1">
    <source>
        <dbReference type="SAM" id="Phobius"/>
    </source>
</evidence>
<dbReference type="OrthoDB" id="5873245at2759"/>
<dbReference type="InterPro" id="IPR019425">
    <property type="entry name" value="7TM_GPCR_serpentine_rcpt_Srt"/>
</dbReference>
<accession>A0A368EZW6</accession>
<dbReference type="EMBL" id="JOJR01021586">
    <property type="protein sequence ID" value="RCN24260.1"/>
    <property type="molecule type" value="Genomic_DNA"/>
</dbReference>
<keyword evidence="1" id="KW-0472">Membrane</keyword>
<reference evidence="2 3" key="1">
    <citation type="submission" date="2014-10" db="EMBL/GenBank/DDBJ databases">
        <title>Draft genome of the hookworm Ancylostoma caninum.</title>
        <authorList>
            <person name="Mitreva M."/>
        </authorList>
    </citation>
    <scope>NUCLEOTIDE SEQUENCE [LARGE SCALE GENOMIC DNA]</scope>
    <source>
        <strain evidence="2 3">Baltimore</strain>
    </source>
</reference>
<dbReference type="AlphaFoldDB" id="A0A368EZW6"/>
<protein>
    <recommendedName>
        <fullName evidence="4">7TM GPCR serpentine receptor class x (Srx) domain-containing protein</fullName>
    </recommendedName>
</protein>